<dbReference type="AlphaFoldDB" id="A0A2T7EFM2"/>
<dbReference type="EMBL" id="CM009751">
    <property type="protein sequence ID" value="PUZ66627.1"/>
    <property type="molecule type" value="Genomic_DNA"/>
</dbReference>
<dbReference type="PANTHER" id="PTHR45749:SF35">
    <property type="entry name" value="AC-LIKE TRANSPOSASE-RELATED"/>
    <property type="match status" value="1"/>
</dbReference>
<accession>A0A2T7EFM2</accession>
<dbReference type="STRING" id="1504633.A0A2T7EFM2"/>
<evidence type="ECO:0000313" key="3">
    <source>
        <dbReference type="EMBL" id="PUZ66627.1"/>
    </source>
</evidence>
<protein>
    <recommendedName>
        <fullName evidence="2">TTF-type domain-containing protein</fullName>
    </recommendedName>
</protein>
<dbReference type="Gramene" id="PUZ66627">
    <property type="protein sequence ID" value="PUZ66627"/>
    <property type="gene ID" value="GQ55_3G335700"/>
</dbReference>
<reference evidence="3 4" key="1">
    <citation type="submission" date="2018-04" db="EMBL/GenBank/DDBJ databases">
        <title>WGS assembly of Panicum hallii var. hallii HAL2.</title>
        <authorList>
            <person name="Lovell J."/>
            <person name="Jenkins J."/>
            <person name="Lowry D."/>
            <person name="Mamidi S."/>
            <person name="Sreedasyam A."/>
            <person name="Weng X."/>
            <person name="Barry K."/>
            <person name="Bonette J."/>
            <person name="Campitelli B."/>
            <person name="Daum C."/>
            <person name="Gordon S."/>
            <person name="Gould B."/>
            <person name="Lipzen A."/>
            <person name="MacQueen A."/>
            <person name="Palacio-Mejia J."/>
            <person name="Plott C."/>
            <person name="Shakirov E."/>
            <person name="Shu S."/>
            <person name="Yoshinaga Y."/>
            <person name="Zane M."/>
            <person name="Rokhsar D."/>
            <person name="Grimwood J."/>
            <person name="Schmutz J."/>
            <person name="Juenger T."/>
        </authorList>
    </citation>
    <scope>NUCLEOTIDE SEQUENCE [LARGE SCALE GENOMIC DNA]</scope>
    <source>
        <strain evidence="4">cv. HAL2</strain>
    </source>
</reference>
<organism evidence="3 4">
    <name type="scientific">Panicum hallii var. hallii</name>
    <dbReference type="NCBI Taxonomy" id="1504633"/>
    <lineage>
        <taxon>Eukaryota</taxon>
        <taxon>Viridiplantae</taxon>
        <taxon>Streptophyta</taxon>
        <taxon>Embryophyta</taxon>
        <taxon>Tracheophyta</taxon>
        <taxon>Spermatophyta</taxon>
        <taxon>Magnoliopsida</taxon>
        <taxon>Liliopsida</taxon>
        <taxon>Poales</taxon>
        <taxon>Poaceae</taxon>
        <taxon>PACMAD clade</taxon>
        <taxon>Panicoideae</taxon>
        <taxon>Panicodae</taxon>
        <taxon>Paniceae</taxon>
        <taxon>Panicinae</taxon>
        <taxon>Panicum</taxon>
        <taxon>Panicum sect. Panicum</taxon>
    </lineage>
</organism>
<sequence length="754" mass="86749">MSSSSRIRKFDSGYEKRKKKKRLEALAQSQKGALDRYVIKENQSSAEDQTLQMGIDENIGDNTNNASNVEAHTSEIDENTNNVDGVVATIEGSNSTEIDTDLRERDDFQPDIFNPRYWDGLDRKLVDILVQKGPKRDLSIQKGPRDKLNRRFSAALFTRVLSNGETCDREWLVYSKELDKVFCFCCKLLRKGHLKSQLANEGFNDWSHVNIRLKDHETSADHITNMATWYDLRLSFDKNQTIDKVAQRELEKKEKEHWRKVLFRIIMIVKFLAKHNLAFRGTNCKLYQDSNGNFLGLVEMLAEFDPVIQEHVRRITNDETHVHYLGPSIQNELINLLAAAIRYEITKKIKESKYFSVILDCTPDISHQEQMSLIIRYVDTSSDCIEESFLGFLDINDTTGQGLFDVLQNELKSLDLDIDNESRVDSVKAIRLQMQEIREALLEVSDTDNDETVSSEAHSLANNELGDFEFMVSIIIWYEVLSTINLVSKQLQSKDMLIDTAIEKVQGLISFFTTYRETGFLNALESAKGIAHDMDIEPAFRTQRKIKRKRQFDETPDDPFIASQSVEDSIRINYFLPVVDQAITSLTTRFEQYKGYEKIFGFLFTSHKLCSLDDQSLLSSCTQLETALKSGQNSDIDGSELLVELKFLQELISNKDMGPHDIMKFVKRMGCFPNAYIAYRILLTIPVTVASAERSFSKLKLLKSYMRSTMTQERLNGLATIALENDVLEKIKYEDIIEDFISRNTRRWILFSGR</sequence>
<dbReference type="SMART" id="SM00597">
    <property type="entry name" value="ZnF_TTF"/>
    <property type="match status" value="1"/>
</dbReference>
<name>A0A2T7EFM2_9POAL</name>
<evidence type="ECO:0000256" key="1">
    <source>
        <dbReference type="SAM" id="MobiDB-lite"/>
    </source>
</evidence>
<dbReference type="InterPro" id="IPR012337">
    <property type="entry name" value="RNaseH-like_sf"/>
</dbReference>
<feature type="region of interest" description="Disordered" evidence="1">
    <location>
        <begin position="1"/>
        <end position="29"/>
    </location>
</feature>
<dbReference type="InterPro" id="IPR006580">
    <property type="entry name" value="Znf_TTF"/>
</dbReference>
<dbReference type="Pfam" id="PF05699">
    <property type="entry name" value="Dimer_Tnp_hAT"/>
    <property type="match status" value="1"/>
</dbReference>
<keyword evidence="4" id="KW-1185">Reference proteome</keyword>
<dbReference type="OrthoDB" id="679913at2759"/>
<proteinExistence type="predicted"/>
<dbReference type="InterPro" id="IPR008906">
    <property type="entry name" value="HATC_C_dom"/>
</dbReference>
<evidence type="ECO:0000313" key="4">
    <source>
        <dbReference type="Proteomes" id="UP000244336"/>
    </source>
</evidence>
<dbReference type="InterPro" id="IPR025398">
    <property type="entry name" value="DUF4371"/>
</dbReference>
<dbReference type="GO" id="GO:0046983">
    <property type="term" value="F:protein dimerization activity"/>
    <property type="evidence" value="ECO:0007669"/>
    <property type="project" value="InterPro"/>
</dbReference>
<gene>
    <name evidence="3" type="ORF">GQ55_3G335700</name>
</gene>
<dbReference type="Proteomes" id="UP000244336">
    <property type="component" value="Chromosome 3"/>
</dbReference>
<feature type="domain" description="TTF-type" evidence="2">
    <location>
        <begin position="156"/>
        <end position="241"/>
    </location>
</feature>
<dbReference type="Pfam" id="PF14291">
    <property type="entry name" value="DUF4371"/>
    <property type="match status" value="1"/>
</dbReference>
<evidence type="ECO:0000259" key="2">
    <source>
        <dbReference type="SMART" id="SM00597"/>
    </source>
</evidence>
<dbReference type="SUPFAM" id="SSF53098">
    <property type="entry name" value="Ribonuclease H-like"/>
    <property type="match status" value="1"/>
</dbReference>
<dbReference type="PANTHER" id="PTHR45749">
    <property type="match status" value="1"/>
</dbReference>